<dbReference type="SMART" id="SM01370">
    <property type="entry name" value="TAFII55_N"/>
    <property type="match status" value="1"/>
</dbReference>
<dbReference type="InterPro" id="IPR006751">
    <property type="entry name" value="TAFII55_prot_cons_reg"/>
</dbReference>
<evidence type="ECO:0000256" key="6">
    <source>
        <dbReference type="SAM" id="MobiDB-lite"/>
    </source>
</evidence>
<dbReference type="PANTHER" id="PTHR12228:SF0">
    <property type="entry name" value="TATA-BOX BINDING PROTEIN ASSOCIATED FACTOR 7"/>
    <property type="match status" value="1"/>
</dbReference>
<evidence type="ECO:0000259" key="7">
    <source>
        <dbReference type="SMART" id="SM01370"/>
    </source>
</evidence>
<evidence type="ECO:0000256" key="2">
    <source>
        <dbReference type="ARBA" id="ARBA00009368"/>
    </source>
</evidence>
<feature type="domain" description="TAFII55 protein conserved region" evidence="7">
    <location>
        <begin position="8"/>
        <end position="182"/>
    </location>
</feature>
<keyword evidence="3" id="KW-0805">Transcription regulation</keyword>
<dbReference type="InterPro" id="IPR037817">
    <property type="entry name" value="TAF7"/>
</dbReference>
<evidence type="ECO:0000256" key="5">
    <source>
        <dbReference type="ARBA" id="ARBA00023242"/>
    </source>
</evidence>
<proteinExistence type="inferred from homology"/>
<organism evidence="8 9">
    <name type="scientific">Fistulifera solaris</name>
    <name type="common">Oleaginous diatom</name>
    <dbReference type="NCBI Taxonomy" id="1519565"/>
    <lineage>
        <taxon>Eukaryota</taxon>
        <taxon>Sar</taxon>
        <taxon>Stramenopiles</taxon>
        <taxon>Ochrophyta</taxon>
        <taxon>Bacillariophyta</taxon>
        <taxon>Bacillariophyceae</taxon>
        <taxon>Bacillariophycidae</taxon>
        <taxon>Naviculales</taxon>
        <taxon>Naviculaceae</taxon>
        <taxon>Fistulifera</taxon>
    </lineage>
</organism>
<accession>A0A1Z5JQL6</accession>
<protein>
    <recommendedName>
        <fullName evidence="7">TAFII55 protein conserved region domain-containing protein</fullName>
    </recommendedName>
</protein>
<dbReference type="AlphaFoldDB" id="A0A1Z5JQL6"/>
<dbReference type="GO" id="GO:0016251">
    <property type="term" value="F:RNA polymerase II general transcription initiation factor activity"/>
    <property type="evidence" value="ECO:0007669"/>
    <property type="project" value="TreeGrafter"/>
</dbReference>
<reference evidence="8 9" key="1">
    <citation type="journal article" date="2015" name="Plant Cell">
        <title>Oil accumulation by the oleaginous diatom Fistulifera solaris as revealed by the genome and transcriptome.</title>
        <authorList>
            <person name="Tanaka T."/>
            <person name="Maeda Y."/>
            <person name="Veluchamy A."/>
            <person name="Tanaka M."/>
            <person name="Abida H."/>
            <person name="Marechal E."/>
            <person name="Bowler C."/>
            <person name="Muto M."/>
            <person name="Sunaga Y."/>
            <person name="Tanaka M."/>
            <person name="Yoshino T."/>
            <person name="Taniguchi T."/>
            <person name="Fukuda Y."/>
            <person name="Nemoto M."/>
            <person name="Matsumoto M."/>
            <person name="Wong P.S."/>
            <person name="Aburatani S."/>
            <person name="Fujibuchi W."/>
        </authorList>
    </citation>
    <scope>NUCLEOTIDE SEQUENCE [LARGE SCALE GENOMIC DNA]</scope>
    <source>
        <strain evidence="8 9">JPCC DA0580</strain>
    </source>
</reference>
<gene>
    <name evidence="8" type="ORF">FisN_20Hh253</name>
</gene>
<evidence type="ECO:0000313" key="9">
    <source>
        <dbReference type="Proteomes" id="UP000198406"/>
    </source>
</evidence>
<dbReference type="CDD" id="cd08047">
    <property type="entry name" value="TAF7"/>
    <property type="match status" value="1"/>
</dbReference>
<dbReference type="Proteomes" id="UP000198406">
    <property type="component" value="Unassembled WGS sequence"/>
</dbReference>
<dbReference type="GO" id="GO:0051123">
    <property type="term" value="P:RNA polymerase II preinitiation complex assembly"/>
    <property type="evidence" value="ECO:0007669"/>
    <property type="project" value="TreeGrafter"/>
</dbReference>
<keyword evidence="4" id="KW-0804">Transcription</keyword>
<keyword evidence="9" id="KW-1185">Reference proteome</keyword>
<keyword evidence="5" id="KW-0539">Nucleus</keyword>
<dbReference type="GO" id="GO:0005669">
    <property type="term" value="C:transcription factor TFIID complex"/>
    <property type="evidence" value="ECO:0007669"/>
    <property type="project" value="InterPro"/>
</dbReference>
<name>A0A1Z5JQL6_FISSO</name>
<evidence type="ECO:0000313" key="8">
    <source>
        <dbReference type="EMBL" id="GAX16071.1"/>
    </source>
</evidence>
<evidence type="ECO:0000256" key="1">
    <source>
        <dbReference type="ARBA" id="ARBA00004123"/>
    </source>
</evidence>
<comment type="subcellular location">
    <subcellularLocation>
        <location evidence="1">Nucleus</location>
    </subcellularLocation>
</comment>
<feature type="region of interest" description="Disordered" evidence="6">
    <location>
        <begin position="259"/>
        <end position="283"/>
    </location>
</feature>
<evidence type="ECO:0000256" key="3">
    <source>
        <dbReference type="ARBA" id="ARBA00023015"/>
    </source>
</evidence>
<dbReference type="InParanoid" id="A0A1Z5JQL6"/>
<sequence length="334" mass="37546">MNDRAPIRDRTLVLRVLVPGLEARLRDKMKDMEDAAASTATGATAKDLYLDLEGVSCEPTAARNGTLWNFHCDGATYPAKLVNLPCPVELHKTHDHAIYIKSVDIAQMLIVYEDDMALEEAEEKPPEGFNYYHSGLTPPTRRIVERRFAAREHKAMPPPRSASAYVETELLELMEKLARDDKGKRNKATKVPTLTSATKVLEEVEEEVVDYEPWMSDFGKQPLGIEFDTDSQLCSLHPEIWLKPSVIQEMKEVEDEERRMKEELTSKKAAKRKEKKQQGALKKAIAEDNSLVDEVTQAAASMLSSDGFDLMDDDALFDLDLDGDDGMDFGNLDL</sequence>
<comment type="caution">
    <text evidence="8">The sequence shown here is derived from an EMBL/GenBank/DDBJ whole genome shotgun (WGS) entry which is preliminary data.</text>
</comment>
<comment type="similarity">
    <text evidence="2">Belongs to the TAF7 family.</text>
</comment>
<dbReference type="Pfam" id="PF04658">
    <property type="entry name" value="TAFII55_N"/>
    <property type="match status" value="1"/>
</dbReference>
<dbReference type="PANTHER" id="PTHR12228">
    <property type="entry name" value="TRANSCRIPTION INITIATION FACTOR TFIID 55 KD SUBUNIT-RELATED"/>
    <property type="match status" value="1"/>
</dbReference>
<dbReference type="EMBL" id="BDSP01000101">
    <property type="protein sequence ID" value="GAX16071.1"/>
    <property type="molecule type" value="Genomic_DNA"/>
</dbReference>
<dbReference type="OrthoDB" id="153872at2759"/>
<evidence type="ECO:0000256" key="4">
    <source>
        <dbReference type="ARBA" id="ARBA00023163"/>
    </source>
</evidence>